<gene>
    <name evidence="2" type="ORF">AC579_5104</name>
</gene>
<sequence length="219" mass="23971">MCHVQRADMQERRRETKERRKGFEPPTYHWESLYAASSIAIAVQALRVGGRVAARRDMGSHVVDVVEKVDHGRTLASPLPHESPALLNSPHLTRAFSHKPTSGKSNAKKTLPTRRSDLEEATSKQYHATQPAVGAGAGGGDRGGKGGGRGDGGGRGGKGKGELDALLERFADALVGMWQRLLDMEEDERADNIWAIGERVFGKDRWGVLVNERMNRKGK</sequence>
<name>A0A139IN04_9PEZI</name>
<dbReference type="Proteomes" id="UP000073492">
    <property type="component" value="Unassembled WGS sequence"/>
</dbReference>
<feature type="compositionally biased region" description="Gly residues" evidence="1">
    <location>
        <begin position="135"/>
        <end position="156"/>
    </location>
</feature>
<evidence type="ECO:0000256" key="1">
    <source>
        <dbReference type="SAM" id="MobiDB-lite"/>
    </source>
</evidence>
<comment type="caution">
    <text evidence="2">The sequence shown here is derived from an EMBL/GenBank/DDBJ whole genome shotgun (WGS) entry which is preliminary data.</text>
</comment>
<organism evidence="2 3">
    <name type="scientific">Pseudocercospora musae</name>
    <dbReference type="NCBI Taxonomy" id="113226"/>
    <lineage>
        <taxon>Eukaryota</taxon>
        <taxon>Fungi</taxon>
        <taxon>Dikarya</taxon>
        <taxon>Ascomycota</taxon>
        <taxon>Pezizomycotina</taxon>
        <taxon>Dothideomycetes</taxon>
        <taxon>Dothideomycetidae</taxon>
        <taxon>Mycosphaerellales</taxon>
        <taxon>Mycosphaerellaceae</taxon>
        <taxon>Pseudocercospora</taxon>
    </lineage>
</organism>
<dbReference type="EMBL" id="LFZO01000044">
    <property type="protein sequence ID" value="KXT16141.1"/>
    <property type="molecule type" value="Genomic_DNA"/>
</dbReference>
<reference evidence="2 3" key="1">
    <citation type="submission" date="2015-07" db="EMBL/GenBank/DDBJ databases">
        <title>Comparative genomics of the Sigatoka disease complex on banana suggests a link between parallel evolutionary changes in Pseudocercospora fijiensis and Pseudocercospora eumusae and increased virulence on the banana host.</title>
        <authorList>
            <person name="Chang T.-C."/>
            <person name="Salvucci A."/>
            <person name="Crous P.W."/>
            <person name="Stergiopoulos I."/>
        </authorList>
    </citation>
    <scope>NUCLEOTIDE SEQUENCE [LARGE SCALE GENOMIC DNA]</scope>
    <source>
        <strain evidence="2 3">CBS 116634</strain>
    </source>
</reference>
<evidence type="ECO:0000313" key="3">
    <source>
        <dbReference type="Proteomes" id="UP000073492"/>
    </source>
</evidence>
<accession>A0A139IN04</accession>
<feature type="region of interest" description="Disordered" evidence="1">
    <location>
        <begin position="94"/>
        <end position="160"/>
    </location>
</feature>
<protein>
    <submittedName>
        <fullName evidence="2">Uncharacterized protein</fullName>
    </submittedName>
</protein>
<evidence type="ECO:0000313" key="2">
    <source>
        <dbReference type="EMBL" id="KXT16141.1"/>
    </source>
</evidence>
<dbReference type="STRING" id="113226.A0A139IN04"/>
<feature type="region of interest" description="Disordered" evidence="1">
    <location>
        <begin position="1"/>
        <end position="23"/>
    </location>
</feature>
<proteinExistence type="predicted"/>
<dbReference type="AlphaFoldDB" id="A0A139IN04"/>
<keyword evidence="3" id="KW-1185">Reference proteome</keyword>